<evidence type="ECO:0000313" key="4">
    <source>
        <dbReference type="EMBL" id="NGO74114.1"/>
    </source>
</evidence>
<dbReference type="AlphaFoldDB" id="A0A6G4XBJ7"/>
<dbReference type="PANTHER" id="PTHR12215:SF10">
    <property type="entry name" value="L-AMINOADIPATE-SEMIALDEHYDE DEHYDROGENASE-PHOSPHOPANTETHEINYL TRANSFERASE"/>
    <property type="match status" value="1"/>
</dbReference>
<dbReference type="InterPro" id="IPR008278">
    <property type="entry name" value="4-PPantetheinyl_Trfase_dom"/>
</dbReference>
<dbReference type="Gene3D" id="3.90.470.20">
    <property type="entry name" value="4'-phosphopantetheinyl transferase domain"/>
    <property type="match status" value="2"/>
</dbReference>
<dbReference type="GO" id="GO:0005829">
    <property type="term" value="C:cytosol"/>
    <property type="evidence" value="ECO:0007669"/>
    <property type="project" value="TreeGrafter"/>
</dbReference>
<dbReference type="RefSeq" id="WP_165329637.1">
    <property type="nucleotide sequence ID" value="NZ_JAAKZW010000001.1"/>
</dbReference>
<comment type="caution">
    <text evidence="4">The sequence shown here is derived from an EMBL/GenBank/DDBJ whole genome shotgun (WGS) entry which is preliminary data.</text>
</comment>
<proteinExistence type="inferred from homology"/>
<dbReference type="GO" id="GO:0000287">
    <property type="term" value="F:magnesium ion binding"/>
    <property type="evidence" value="ECO:0007669"/>
    <property type="project" value="InterPro"/>
</dbReference>
<dbReference type="GO" id="GO:0019878">
    <property type="term" value="P:lysine biosynthetic process via aminoadipic acid"/>
    <property type="evidence" value="ECO:0007669"/>
    <property type="project" value="TreeGrafter"/>
</dbReference>
<feature type="domain" description="4'-phosphopantetheinyl transferase" evidence="3">
    <location>
        <begin position="79"/>
        <end position="175"/>
    </location>
</feature>
<keyword evidence="5" id="KW-1185">Reference proteome</keyword>
<comment type="similarity">
    <text evidence="1">Belongs to the P-Pant transferase superfamily. Gsp/Sfp/HetI/AcpT family.</text>
</comment>
<dbReference type="InterPro" id="IPR050559">
    <property type="entry name" value="P-Pant_transferase_sf"/>
</dbReference>
<accession>A0A6G4XBJ7</accession>
<evidence type="ECO:0000256" key="2">
    <source>
        <dbReference type="ARBA" id="ARBA00022679"/>
    </source>
</evidence>
<dbReference type="GO" id="GO:0008897">
    <property type="term" value="F:holo-[acyl-carrier-protein] synthase activity"/>
    <property type="evidence" value="ECO:0007669"/>
    <property type="project" value="InterPro"/>
</dbReference>
<dbReference type="EMBL" id="JAAKZW010000001">
    <property type="protein sequence ID" value="NGO74114.1"/>
    <property type="molecule type" value="Genomic_DNA"/>
</dbReference>
<evidence type="ECO:0000313" key="5">
    <source>
        <dbReference type="Proteomes" id="UP000481109"/>
    </source>
</evidence>
<reference evidence="4 5" key="1">
    <citation type="submission" date="2020-02" db="EMBL/GenBank/DDBJ databases">
        <title>Whole-genome analyses of novel actinobacteria.</title>
        <authorList>
            <person name="Sahin N."/>
            <person name="Tokatli A."/>
        </authorList>
    </citation>
    <scope>NUCLEOTIDE SEQUENCE [LARGE SCALE GENOMIC DNA]</scope>
    <source>
        <strain evidence="4 5">YC504</strain>
    </source>
</reference>
<name>A0A6G4XBJ7_9ACTN</name>
<dbReference type="PANTHER" id="PTHR12215">
    <property type="entry name" value="PHOSPHOPANTETHEINE TRANSFERASE"/>
    <property type="match status" value="1"/>
</dbReference>
<sequence>MTEDRVVLHLRPYVPRRRHQDLVRALLAAQLGCSRDELVLARTSRGKPYVQAPAGPGLRFSLTHCPGLLAVAVGGPRELGVDAEPAAQQPDPDAFGRFMTLDERREAARCGAEALVPWWVRKEAVLKAVGAGLWADPRDWPVPVGGNGRLHFAVGRSGAVHRVRDLRYGPYVLAVACAGPANFSVQMRDR</sequence>
<evidence type="ECO:0000256" key="1">
    <source>
        <dbReference type="ARBA" id="ARBA00010990"/>
    </source>
</evidence>
<gene>
    <name evidence="4" type="ORF">G6045_00185</name>
</gene>
<organism evidence="4 5">
    <name type="scientific">Streptomyces mesophilus</name>
    <dbReference type="NCBI Taxonomy" id="1775132"/>
    <lineage>
        <taxon>Bacteria</taxon>
        <taxon>Bacillati</taxon>
        <taxon>Actinomycetota</taxon>
        <taxon>Actinomycetes</taxon>
        <taxon>Kitasatosporales</taxon>
        <taxon>Streptomycetaceae</taxon>
        <taxon>Streptomyces</taxon>
    </lineage>
</organism>
<dbReference type="SUPFAM" id="SSF56214">
    <property type="entry name" value="4'-phosphopantetheinyl transferase"/>
    <property type="match status" value="2"/>
</dbReference>
<dbReference type="Proteomes" id="UP000481109">
    <property type="component" value="Unassembled WGS sequence"/>
</dbReference>
<keyword evidence="2 4" id="KW-0808">Transferase</keyword>
<dbReference type="InterPro" id="IPR037143">
    <property type="entry name" value="4-PPantetheinyl_Trfase_dom_sf"/>
</dbReference>
<dbReference type="Pfam" id="PF01648">
    <property type="entry name" value="ACPS"/>
    <property type="match status" value="1"/>
</dbReference>
<evidence type="ECO:0000259" key="3">
    <source>
        <dbReference type="Pfam" id="PF01648"/>
    </source>
</evidence>
<protein>
    <submittedName>
        <fullName evidence="4">4'-phosphopantetheinyl transferase superfamily protein</fullName>
    </submittedName>
</protein>